<feature type="binding site" evidence="5">
    <location>
        <position position="78"/>
    </location>
    <ligand>
        <name>substrate</name>
    </ligand>
</feature>
<organism evidence="9 10">
    <name type="scientific">Candidatus Roizmanbacteria bacterium CG_4_10_14_0_2_um_filter_39_13</name>
    <dbReference type="NCBI Taxonomy" id="1974825"/>
    <lineage>
        <taxon>Bacteria</taxon>
        <taxon>Candidatus Roizmaniibacteriota</taxon>
    </lineage>
</organism>
<dbReference type="InterPro" id="IPR046346">
    <property type="entry name" value="Aminoacid_DH-like_N_sf"/>
</dbReference>
<evidence type="ECO:0000256" key="6">
    <source>
        <dbReference type="PIRSR" id="PIRSR000185-3"/>
    </source>
</evidence>
<name>A0A2M7TX93_9BACT</name>
<dbReference type="Gene3D" id="3.40.50.720">
    <property type="entry name" value="NAD(P)-binding Rossmann-like Domain"/>
    <property type="match status" value="1"/>
</dbReference>
<dbReference type="InterPro" id="IPR036291">
    <property type="entry name" value="NAD(P)-bd_dom_sf"/>
</dbReference>
<comment type="similarity">
    <text evidence="1 3 7">Belongs to the Glu/Leu/Phe/Val dehydrogenases family.</text>
</comment>
<dbReference type="AlphaFoldDB" id="A0A2M7TX93"/>
<dbReference type="Pfam" id="PF00208">
    <property type="entry name" value="ELFV_dehydrog"/>
    <property type="match status" value="1"/>
</dbReference>
<evidence type="ECO:0000256" key="3">
    <source>
        <dbReference type="PIRNR" id="PIRNR000185"/>
    </source>
</evidence>
<evidence type="ECO:0000256" key="2">
    <source>
        <dbReference type="ARBA" id="ARBA00023002"/>
    </source>
</evidence>
<evidence type="ECO:0000259" key="8">
    <source>
        <dbReference type="SMART" id="SM00839"/>
    </source>
</evidence>
<comment type="caution">
    <text evidence="9">The sequence shown here is derived from an EMBL/GenBank/DDBJ whole genome shotgun (WGS) entry which is preliminary data.</text>
</comment>
<feature type="binding site" evidence="5">
    <location>
        <position position="370"/>
    </location>
    <ligand>
        <name>substrate</name>
    </ligand>
</feature>
<dbReference type="PRINTS" id="PR00082">
    <property type="entry name" value="GLFDHDRGNASE"/>
</dbReference>
<dbReference type="Pfam" id="PF02812">
    <property type="entry name" value="ELFV_dehydrog_N"/>
    <property type="match status" value="1"/>
</dbReference>
<feature type="site" description="Important for catalysis" evidence="6">
    <location>
        <position position="154"/>
    </location>
</feature>
<dbReference type="GO" id="GO:0000166">
    <property type="term" value="F:nucleotide binding"/>
    <property type="evidence" value="ECO:0007669"/>
    <property type="project" value="UniProtKB-KW"/>
</dbReference>
<proteinExistence type="inferred from homology"/>
<feature type="binding site" evidence="5">
    <location>
        <position position="230"/>
    </location>
    <ligand>
        <name>NAD(+)</name>
        <dbReference type="ChEBI" id="CHEBI:57540"/>
    </ligand>
</feature>
<keyword evidence="5" id="KW-0547">Nucleotide-binding</keyword>
<feature type="binding site" evidence="5">
    <location>
        <position position="198"/>
    </location>
    <ligand>
        <name>NAD(+)</name>
        <dbReference type="ChEBI" id="CHEBI:57540"/>
    </ligand>
</feature>
<dbReference type="GO" id="GO:0004352">
    <property type="term" value="F:glutamate dehydrogenase (NAD+) activity"/>
    <property type="evidence" value="ECO:0007669"/>
    <property type="project" value="TreeGrafter"/>
</dbReference>
<dbReference type="Proteomes" id="UP000228503">
    <property type="component" value="Unassembled WGS sequence"/>
</dbReference>
<dbReference type="PROSITE" id="PS00074">
    <property type="entry name" value="GLFV_DEHYDROGENASE"/>
    <property type="match status" value="1"/>
</dbReference>
<dbReference type="PANTHER" id="PTHR11606:SF13">
    <property type="entry name" value="GLUTAMATE DEHYDROGENASE 1, MITOCHONDRIAL"/>
    <property type="match status" value="1"/>
</dbReference>
<dbReference type="InterPro" id="IPR033524">
    <property type="entry name" value="Glu/Leu/Phe/Val_DH_AS"/>
</dbReference>
<dbReference type="InterPro" id="IPR033922">
    <property type="entry name" value="NAD_bind_Glu_DH"/>
</dbReference>
<feature type="domain" description="Glutamate/phenylalanine/leucine/valine/L-tryptophan dehydrogenase C-terminal" evidence="8">
    <location>
        <begin position="191"/>
        <end position="429"/>
    </location>
</feature>
<dbReference type="GO" id="GO:0006538">
    <property type="term" value="P:L-glutamate catabolic process"/>
    <property type="evidence" value="ECO:0007669"/>
    <property type="project" value="TreeGrafter"/>
</dbReference>
<dbReference type="SMART" id="SM00839">
    <property type="entry name" value="ELFV_dehydrog"/>
    <property type="match status" value="1"/>
</dbReference>
<feature type="binding site" evidence="5">
    <location>
        <position position="102"/>
    </location>
    <ligand>
        <name>substrate</name>
    </ligand>
</feature>
<dbReference type="SUPFAM" id="SSF53223">
    <property type="entry name" value="Aminoacid dehydrogenase-like, N-terminal domain"/>
    <property type="match status" value="1"/>
</dbReference>
<dbReference type="SUPFAM" id="SSF51735">
    <property type="entry name" value="NAD(P)-binding Rossmann-fold domains"/>
    <property type="match status" value="1"/>
</dbReference>
<dbReference type="EMBL" id="PFOB01000055">
    <property type="protein sequence ID" value="PIZ62448.1"/>
    <property type="molecule type" value="Genomic_DNA"/>
</dbReference>
<keyword evidence="5" id="KW-0520">NAD</keyword>
<dbReference type="InterPro" id="IPR014362">
    <property type="entry name" value="Glu_DH"/>
</dbReference>
<feature type="active site" description="Proton donor" evidence="4">
    <location>
        <position position="114"/>
    </location>
</feature>
<dbReference type="PIRSF" id="PIRSF000185">
    <property type="entry name" value="Glu_DH"/>
    <property type="match status" value="1"/>
</dbReference>
<evidence type="ECO:0000256" key="4">
    <source>
        <dbReference type="PIRSR" id="PIRSR000185-1"/>
    </source>
</evidence>
<evidence type="ECO:0000256" key="7">
    <source>
        <dbReference type="RuleBase" id="RU004417"/>
    </source>
</evidence>
<protein>
    <recommendedName>
        <fullName evidence="3">Glutamate dehydrogenase</fullName>
    </recommendedName>
</protein>
<evidence type="ECO:0000256" key="1">
    <source>
        <dbReference type="ARBA" id="ARBA00006382"/>
    </source>
</evidence>
<dbReference type="InterPro" id="IPR006097">
    <property type="entry name" value="Glu/Leu/Phe/Val/Trp_DH_dimer"/>
</dbReference>
<dbReference type="CDD" id="cd01076">
    <property type="entry name" value="NAD_bind_1_Glu_DH"/>
    <property type="match status" value="1"/>
</dbReference>
<evidence type="ECO:0000256" key="5">
    <source>
        <dbReference type="PIRSR" id="PIRSR000185-2"/>
    </source>
</evidence>
<gene>
    <name evidence="9" type="ORF">COY16_04355</name>
</gene>
<sequence length="430" mass="46721">MARKGGKMNNPGKEMLESAQNLIRTVGEKMGYDKSKIDQLITAEMIYEFALPIDKDDGTSEMFIGFRAQHSSVRGPYKGGIRFHQDTTREEVQALATLMSIKTAVANIPMGGGKGGIRVNPKELSESELKQLSKKFAAKLAHVIGQDIDIPAPDVNTNPTIMKWMLEEYEQIHGKKEPAAFTGKSVLNGGSLGRTEATGYGGVIALQELLKRMYPDKQSKMTIAIQGFGNVGYYFAEAAVAEGHKIVAVSDSKGGITGNESADSLDIPLVLECKKKQGSISGCYCAGGVCDTSKGKIISNGDLLELPVDVLVPAALENVINEKNMKNIKAKIIVEMANGPITETARQYLSSKDIVIIPDVLANAGGVIVSYLEWVQGRQGIWWSQKDVMDRLTDIMSTSFADIWNHSKKESLDLKTAAFEVAIQRLISAM</sequence>
<accession>A0A2M7TX93</accession>
<dbReference type="InterPro" id="IPR006096">
    <property type="entry name" value="Glu/Leu/Phe/Val/Trp_DH_C"/>
</dbReference>
<dbReference type="Gene3D" id="3.40.50.10860">
    <property type="entry name" value="Leucine Dehydrogenase, chain A, domain 1"/>
    <property type="match status" value="1"/>
</dbReference>
<dbReference type="InterPro" id="IPR006095">
    <property type="entry name" value="Glu/Leu/Phe/Val/Trp_DH"/>
</dbReference>
<evidence type="ECO:0000313" key="9">
    <source>
        <dbReference type="EMBL" id="PIZ62448.1"/>
    </source>
</evidence>
<keyword evidence="2 3" id="KW-0560">Oxidoreductase</keyword>
<dbReference type="PANTHER" id="PTHR11606">
    <property type="entry name" value="GLUTAMATE DEHYDROGENASE"/>
    <property type="match status" value="1"/>
</dbReference>
<evidence type="ECO:0000313" key="10">
    <source>
        <dbReference type="Proteomes" id="UP000228503"/>
    </source>
</evidence>
<reference evidence="10" key="1">
    <citation type="submission" date="2017-09" db="EMBL/GenBank/DDBJ databases">
        <title>Depth-based differentiation of microbial function through sediment-hosted aquifers and enrichment of novel symbionts in the deep terrestrial subsurface.</title>
        <authorList>
            <person name="Probst A.J."/>
            <person name="Ladd B."/>
            <person name="Jarett J.K."/>
            <person name="Geller-Mcgrath D.E."/>
            <person name="Sieber C.M.K."/>
            <person name="Emerson J.B."/>
            <person name="Anantharaman K."/>
            <person name="Thomas B.C."/>
            <person name="Malmstrom R."/>
            <person name="Stieglmeier M."/>
            <person name="Klingl A."/>
            <person name="Woyke T."/>
            <person name="Ryan C.M."/>
            <person name="Banfield J.F."/>
        </authorList>
    </citation>
    <scope>NUCLEOTIDE SEQUENCE [LARGE SCALE GENOMIC DNA]</scope>
</reference>